<dbReference type="AlphaFoldDB" id="A0A8J2P189"/>
<evidence type="ECO:0000313" key="1">
    <source>
        <dbReference type="EMBL" id="CAG7727264.1"/>
    </source>
</evidence>
<dbReference type="Proteomes" id="UP000708208">
    <property type="component" value="Unassembled WGS sequence"/>
</dbReference>
<evidence type="ECO:0000313" key="2">
    <source>
        <dbReference type="Proteomes" id="UP000708208"/>
    </source>
</evidence>
<sequence>MTYPELRLSHILQPFQLFHGVTIALWFQDDEFLKNLKFDQVTSTTALIAVEDQLKESLLTAKTSSVNVLISANVSSLVIVVSQITSLISNYINGTSDAESENKDLINASLTDKMWYFVCFQSLSDDEVINSLRTIPLGKQGLELNSKFVILILTNDNGSLENWWHREFLLWEFFQIKSSVVIQQSFVGNWQDIFINSISLPSGRRDFQQEGVNALGVCVVQYANECAVNNVTGKLIFESGLSVTLFLDLKDSLNFT</sequence>
<protein>
    <submittedName>
        <fullName evidence="1">Uncharacterized protein</fullName>
    </submittedName>
</protein>
<name>A0A8J2P189_9HEXA</name>
<proteinExistence type="predicted"/>
<organism evidence="1 2">
    <name type="scientific">Allacma fusca</name>
    <dbReference type="NCBI Taxonomy" id="39272"/>
    <lineage>
        <taxon>Eukaryota</taxon>
        <taxon>Metazoa</taxon>
        <taxon>Ecdysozoa</taxon>
        <taxon>Arthropoda</taxon>
        <taxon>Hexapoda</taxon>
        <taxon>Collembola</taxon>
        <taxon>Symphypleona</taxon>
        <taxon>Sminthuridae</taxon>
        <taxon>Allacma</taxon>
    </lineage>
</organism>
<comment type="caution">
    <text evidence="1">The sequence shown here is derived from an EMBL/GenBank/DDBJ whole genome shotgun (WGS) entry which is preliminary data.</text>
</comment>
<accession>A0A8J2P189</accession>
<gene>
    <name evidence="1" type="ORF">AFUS01_LOCUS16116</name>
</gene>
<dbReference type="EMBL" id="CAJVCH010146180">
    <property type="protein sequence ID" value="CAG7727264.1"/>
    <property type="molecule type" value="Genomic_DNA"/>
</dbReference>
<keyword evidence="2" id="KW-1185">Reference proteome</keyword>
<reference evidence="1" key="1">
    <citation type="submission" date="2021-06" db="EMBL/GenBank/DDBJ databases">
        <authorList>
            <person name="Hodson N. C."/>
            <person name="Mongue J. A."/>
            <person name="Jaron S. K."/>
        </authorList>
    </citation>
    <scope>NUCLEOTIDE SEQUENCE</scope>
</reference>